<evidence type="ECO:0000313" key="8">
    <source>
        <dbReference type="EMBL" id="KAK7079204.1"/>
    </source>
</evidence>
<organism evidence="8 9">
    <name type="scientific">Halocaridina rubra</name>
    <name type="common">Hawaiian red shrimp</name>
    <dbReference type="NCBI Taxonomy" id="373956"/>
    <lineage>
        <taxon>Eukaryota</taxon>
        <taxon>Metazoa</taxon>
        <taxon>Ecdysozoa</taxon>
        <taxon>Arthropoda</taxon>
        <taxon>Crustacea</taxon>
        <taxon>Multicrustacea</taxon>
        <taxon>Malacostraca</taxon>
        <taxon>Eumalacostraca</taxon>
        <taxon>Eucarida</taxon>
        <taxon>Decapoda</taxon>
        <taxon>Pleocyemata</taxon>
        <taxon>Caridea</taxon>
        <taxon>Atyoidea</taxon>
        <taxon>Atyidae</taxon>
        <taxon>Halocaridina</taxon>
    </lineage>
</organism>
<feature type="region of interest" description="Disordered" evidence="6">
    <location>
        <begin position="1233"/>
        <end position="1269"/>
    </location>
</feature>
<dbReference type="SUPFAM" id="SSF57845">
    <property type="entry name" value="B-box zinc-binding domain"/>
    <property type="match status" value="1"/>
</dbReference>
<evidence type="ECO:0000313" key="9">
    <source>
        <dbReference type="Proteomes" id="UP001381693"/>
    </source>
</evidence>
<feature type="compositionally biased region" description="Basic and acidic residues" evidence="6">
    <location>
        <begin position="1254"/>
        <end position="1269"/>
    </location>
</feature>
<feature type="compositionally biased region" description="Polar residues" evidence="6">
    <location>
        <begin position="918"/>
        <end position="933"/>
    </location>
</feature>
<dbReference type="EMBL" id="JAXCGZ010007563">
    <property type="protein sequence ID" value="KAK7079204.1"/>
    <property type="molecule type" value="Genomic_DNA"/>
</dbReference>
<keyword evidence="9" id="KW-1185">Reference proteome</keyword>
<evidence type="ECO:0000256" key="6">
    <source>
        <dbReference type="SAM" id="MobiDB-lite"/>
    </source>
</evidence>
<feature type="compositionally biased region" description="Polar residues" evidence="6">
    <location>
        <begin position="1420"/>
        <end position="1430"/>
    </location>
</feature>
<evidence type="ECO:0000256" key="2">
    <source>
        <dbReference type="ARBA" id="ARBA00022771"/>
    </source>
</evidence>
<keyword evidence="2 4" id="KW-0863">Zinc-finger</keyword>
<feature type="compositionally biased region" description="Low complexity" evidence="6">
    <location>
        <begin position="1070"/>
        <end position="1085"/>
    </location>
</feature>
<feature type="compositionally biased region" description="Polar residues" evidence="6">
    <location>
        <begin position="1094"/>
        <end position="1105"/>
    </location>
</feature>
<dbReference type="InterPro" id="IPR013083">
    <property type="entry name" value="Znf_RING/FYVE/PHD"/>
</dbReference>
<feature type="compositionally biased region" description="Polar residues" evidence="6">
    <location>
        <begin position="1053"/>
        <end position="1066"/>
    </location>
</feature>
<gene>
    <name evidence="8" type="ORF">SK128_003940</name>
</gene>
<protein>
    <recommendedName>
        <fullName evidence="7">RING-type domain-containing protein</fullName>
    </recommendedName>
</protein>
<evidence type="ECO:0000256" key="5">
    <source>
        <dbReference type="SAM" id="Coils"/>
    </source>
</evidence>
<feature type="compositionally biased region" description="Basic residues" evidence="6">
    <location>
        <begin position="1342"/>
        <end position="1352"/>
    </location>
</feature>
<dbReference type="GO" id="GO:0061630">
    <property type="term" value="F:ubiquitin protein ligase activity"/>
    <property type="evidence" value="ECO:0007669"/>
    <property type="project" value="TreeGrafter"/>
</dbReference>
<feature type="non-terminal residue" evidence="8">
    <location>
        <position position="1679"/>
    </location>
</feature>
<feature type="compositionally biased region" description="Basic and acidic residues" evidence="6">
    <location>
        <begin position="934"/>
        <end position="944"/>
    </location>
</feature>
<feature type="region of interest" description="Disordered" evidence="6">
    <location>
        <begin position="837"/>
        <end position="965"/>
    </location>
</feature>
<feature type="region of interest" description="Disordered" evidence="6">
    <location>
        <begin position="561"/>
        <end position="618"/>
    </location>
</feature>
<feature type="compositionally biased region" description="Polar residues" evidence="6">
    <location>
        <begin position="609"/>
        <end position="618"/>
    </location>
</feature>
<keyword evidence="3" id="KW-0862">Zinc</keyword>
<feature type="region of interest" description="Disordered" evidence="6">
    <location>
        <begin position="766"/>
        <end position="796"/>
    </location>
</feature>
<proteinExistence type="predicted"/>
<feature type="region of interest" description="Disordered" evidence="6">
    <location>
        <begin position="1150"/>
        <end position="1221"/>
    </location>
</feature>
<feature type="compositionally biased region" description="Basic and acidic residues" evidence="6">
    <location>
        <begin position="1353"/>
        <end position="1382"/>
    </location>
</feature>
<dbReference type="InterPro" id="IPR001841">
    <property type="entry name" value="Znf_RING"/>
</dbReference>
<reference evidence="8 9" key="1">
    <citation type="submission" date="2023-11" db="EMBL/GenBank/DDBJ databases">
        <title>Halocaridina rubra genome assembly.</title>
        <authorList>
            <person name="Smith C."/>
        </authorList>
    </citation>
    <scope>NUCLEOTIDE SEQUENCE [LARGE SCALE GENOMIC DNA]</scope>
    <source>
        <strain evidence="8">EP-1</strain>
        <tissue evidence="8">Whole</tissue>
    </source>
</reference>
<dbReference type="PROSITE" id="PS50089">
    <property type="entry name" value="ZF_RING_2"/>
    <property type="match status" value="1"/>
</dbReference>
<feature type="region of interest" description="Disordered" evidence="6">
    <location>
        <begin position="1411"/>
        <end position="1448"/>
    </location>
</feature>
<evidence type="ECO:0000259" key="7">
    <source>
        <dbReference type="PROSITE" id="PS50089"/>
    </source>
</evidence>
<dbReference type="SUPFAM" id="SSF57850">
    <property type="entry name" value="RING/U-box"/>
    <property type="match status" value="1"/>
</dbReference>
<feature type="coiled-coil region" evidence="5">
    <location>
        <begin position="1570"/>
        <end position="1597"/>
    </location>
</feature>
<accession>A0AAN8XJ08</accession>
<keyword evidence="5" id="KW-0175">Coiled coil</keyword>
<feature type="compositionally biased region" description="Basic and acidic residues" evidence="6">
    <location>
        <begin position="1178"/>
        <end position="1193"/>
    </location>
</feature>
<evidence type="ECO:0000256" key="1">
    <source>
        <dbReference type="ARBA" id="ARBA00022723"/>
    </source>
</evidence>
<feature type="compositionally biased region" description="Basic and acidic residues" evidence="6">
    <location>
        <begin position="1160"/>
        <end position="1169"/>
    </location>
</feature>
<feature type="compositionally biased region" description="Basic and acidic residues" evidence="6">
    <location>
        <begin position="1030"/>
        <end position="1052"/>
    </location>
</feature>
<feature type="compositionally biased region" description="Polar residues" evidence="6">
    <location>
        <begin position="886"/>
        <end position="901"/>
    </location>
</feature>
<feature type="region of interest" description="Disordered" evidence="6">
    <location>
        <begin position="334"/>
        <end position="353"/>
    </location>
</feature>
<feature type="compositionally biased region" description="Basic and acidic residues" evidence="6">
    <location>
        <begin position="904"/>
        <end position="917"/>
    </location>
</feature>
<dbReference type="InterPro" id="IPR017907">
    <property type="entry name" value="Znf_RING_CS"/>
</dbReference>
<dbReference type="PANTHER" id="PTHR22791">
    <property type="entry name" value="RING-TYPE DOMAIN-CONTAINING PROTEIN"/>
    <property type="match status" value="1"/>
</dbReference>
<sequence length="1679" mass="190924">MTADENALRCPLCQHLYNKKDRCPRRLLCGHTLCTACLAILIETSNRKCSTCRRPFLASSETQLPTDFSVYKKIAYKERDNEIKDSKVKATETSINMSRSMAEDQSSPTYRQQLVSQLSNDPDTITNTAKQPFKYQLPLIAKSPTSSDRLQPYVATQAHTGVEGYDEVDVPRERQMIEDINEMDIEEIPPPTPNMTPIKLPPSPISNFSIKTATSEQEQSVRATFSNEIPKPIKRSFNPQIPPVPTIRNSLAVQQAKEKHSIVNDNLSETYTPVMSTAKWKPIHTSSPLSKKKTTITHETASNLVNNVGGEIPQEIIDTEGKLIDQSIIASKLQTKRPTKRLAPNPNSLPADKTSTIEKVPTLLLIAEEAQLPQSHPTSLKFTLRSPRLQKLTPKQRAPNPKPVAKDLPTINSPLLKTAPNKENNEPQSEQTKSNDGASTIRPYSKRKAPMAGHQEISIKQEVTIDGLYTAASSQENFIASTEKNQENINLFRNYNEASNQVEKRSQTNIPVEINKLQMPYQSPKTINSGVAYNTTLNTLEQNPTKSTTVLKLNVRDDTLMTKSNDMNGEDAAARIPTPPSPSTLPVSSEEEDKTILSDRPPAKARFSGNENFQNYENIPSGSRTFNLRLGPMPYQTPGDNNKEESTKVSSVELEETIGADTSKYLHRVQQGVLQVGAVPSIQNNDTERKYTEVGPPKEHYRYEMTMNNDKHEMSIMHDRAVSSIPSLNADVGQVLEDSKKRYVSPLTEEPPHAVQLDSEILELSSNSNTQKHEQKVGIEKSVTMPPKRKKQEKYDAKYIHKDRDHASSLFSIQDTNNSQGDYVLEFQEYVKVEHISTKQKPSRISQDKQRLELNEDDRKSTDSDTDEMKAVYNAKHNKKPRSEESVVSSTRKQKATSTAYYSKKQEVSKNRRDAQEIKSSGSRNKMHNNYYSKSKDRSSKEIKSSGSNSEEEHPSNKYGLATLKSKHQNNADYFSYQEKEKSRGKYVKCSAYNNEETELDKSDINAKLQRARHQLKSTLYEPEFASPPTKEKQRLDRGDVKRKDLRSKYPKDTSSADSETGNQNLPMYESQSISEDTSSSPESSGQMPKVRTSDTVASSSEYEYSGNTDEININKKGMIMRYPPGSKPKHLERKDKMEINNKGMIVRYPSTYKHSQRQTIEKANERYKKSLTPVEQYNHKRSQETDKYKNKSAEPQYRNDSSVTKSNRNREEEEDVNNINLKLQRARKNLKSTLDDSILSPGENHRANRKQKKMEMAHKNKSDSDSELLKQRKQDLNTGRHQVKKYYQTTQGKRDAYSQKHNHSKSHIPQHDYNYDERLPKRFYYRNSLSSTHTKGESGKRGIKQSVKHQKYKEDYKSSSEDEMQKYVASESRKNKSKDTIMPRNLGEDEAISVSSEEFPTDIYADFKPEKYKNDESSDLSSDTVNYTSTKRKNKKRDKNGNDSFLKRSVTLTGSQYKPSFHYRPSSQVYTAELALVTNPDEEKLDEVQNLEREVAKMGVGQCSTHSILLDLYCKTCEQWICHECLDYVHRPPPEGHCQTIPSEEAVAELKESHAELFDSKIATLEHFKEELQKLLTNCETNIKEHENSIAQLSSRVLGEKMIIEGIENMKALVQQKWKQVEQWEDVLEANALRIGQSASSGDIADAMEHNKTNILVHVMQGMANDTMSDRKANSSRI</sequence>
<dbReference type="Gene3D" id="3.30.160.60">
    <property type="entry name" value="Classic Zinc Finger"/>
    <property type="match status" value="1"/>
</dbReference>
<keyword evidence="1" id="KW-0479">Metal-binding</keyword>
<evidence type="ECO:0000256" key="3">
    <source>
        <dbReference type="ARBA" id="ARBA00022833"/>
    </source>
</evidence>
<dbReference type="SMART" id="SM00184">
    <property type="entry name" value="RING"/>
    <property type="match status" value="1"/>
</dbReference>
<feature type="region of interest" description="Disordered" evidence="6">
    <location>
        <begin position="1019"/>
        <end position="1105"/>
    </location>
</feature>
<comment type="caution">
    <text evidence="8">The sequence shown here is derived from an EMBL/GenBank/DDBJ whole genome shotgun (WGS) entry which is preliminary data.</text>
</comment>
<evidence type="ECO:0000256" key="4">
    <source>
        <dbReference type="PROSITE-ProRule" id="PRU00175"/>
    </source>
</evidence>
<feature type="region of interest" description="Disordered" evidence="6">
    <location>
        <begin position="1331"/>
        <end position="1395"/>
    </location>
</feature>
<feature type="compositionally biased region" description="Polar residues" evidence="6">
    <location>
        <begin position="426"/>
        <end position="438"/>
    </location>
</feature>
<dbReference type="Proteomes" id="UP001381693">
    <property type="component" value="Unassembled WGS sequence"/>
</dbReference>
<dbReference type="PROSITE" id="PS00518">
    <property type="entry name" value="ZF_RING_1"/>
    <property type="match status" value="1"/>
</dbReference>
<dbReference type="Gene3D" id="3.30.40.10">
    <property type="entry name" value="Zinc/RING finger domain, C3HC4 (zinc finger)"/>
    <property type="match status" value="1"/>
</dbReference>
<feature type="region of interest" description="Disordered" evidence="6">
    <location>
        <begin position="1290"/>
        <end position="1316"/>
    </location>
</feature>
<dbReference type="PANTHER" id="PTHR22791:SF6">
    <property type="entry name" value="RING-TYPE DOMAIN-CONTAINING PROTEIN"/>
    <property type="match status" value="1"/>
</dbReference>
<dbReference type="GO" id="GO:0016567">
    <property type="term" value="P:protein ubiquitination"/>
    <property type="evidence" value="ECO:0007669"/>
    <property type="project" value="TreeGrafter"/>
</dbReference>
<dbReference type="CDD" id="cd19769">
    <property type="entry name" value="Bbox2_TRIM16-like"/>
    <property type="match status" value="1"/>
</dbReference>
<feature type="compositionally biased region" description="Basic and acidic residues" evidence="6">
    <location>
        <begin position="846"/>
        <end position="870"/>
    </location>
</feature>
<feature type="region of interest" description="Disordered" evidence="6">
    <location>
        <begin position="375"/>
        <end position="455"/>
    </location>
</feature>
<dbReference type="GO" id="GO:0008270">
    <property type="term" value="F:zinc ion binding"/>
    <property type="evidence" value="ECO:0007669"/>
    <property type="project" value="UniProtKB-KW"/>
</dbReference>
<name>A0AAN8XJ08_HALRR</name>
<dbReference type="InterPro" id="IPR051435">
    <property type="entry name" value="RING_finger_E3_ubiq-ligases"/>
</dbReference>
<feature type="domain" description="RING-type" evidence="7">
    <location>
        <begin position="10"/>
        <end position="53"/>
    </location>
</feature>